<dbReference type="AlphaFoldDB" id="A0A852YYP4"/>
<evidence type="ECO:0000259" key="5">
    <source>
        <dbReference type="PROSITE" id="PS51782"/>
    </source>
</evidence>
<dbReference type="InterPro" id="IPR036779">
    <property type="entry name" value="LysM_dom_sf"/>
</dbReference>
<evidence type="ECO:0000313" key="7">
    <source>
        <dbReference type="Proteomes" id="UP000548304"/>
    </source>
</evidence>
<dbReference type="Pfam" id="PF01476">
    <property type="entry name" value="LysM"/>
    <property type="match status" value="1"/>
</dbReference>
<evidence type="ECO:0000256" key="3">
    <source>
        <dbReference type="SAM" id="MobiDB-lite"/>
    </source>
</evidence>
<dbReference type="Pfam" id="PF06737">
    <property type="entry name" value="Transglycosylas"/>
    <property type="match status" value="1"/>
</dbReference>
<dbReference type="InterPro" id="IPR010618">
    <property type="entry name" value="RPF"/>
</dbReference>
<dbReference type="GO" id="GO:0016787">
    <property type="term" value="F:hydrolase activity"/>
    <property type="evidence" value="ECO:0007669"/>
    <property type="project" value="UniProtKB-KW"/>
</dbReference>
<accession>A0A852YYP4</accession>
<reference evidence="6 7" key="1">
    <citation type="submission" date="2020-07" db="EMBL/GenBank/DDBJ databases">
        <title>Genomic Encyclopedia of Type Strains, Phase III (KMG-III): the genomes of soil and plant-associated and newly described type strains.</title>
        <authorList>
            <person name="Whitman W."/>
        </authorList>
    </citation>
    <scope>NUCLEOTIDE SEQUENCE [LARGE SCALE GENOMIC DNA]</scope>
    <source>
        <strain evidence="6 7">CECT 8576</strain>
    </source>
</reference>
<comment type="similarity">
    <text evidence="1">Belongs to the transglycosylase family. Rpf subfamily.</text>
</comment>
<feature type="domain" description="LysM" evidence="5">
    <location>
        <begin position="176"/>
        <end position="222"/>
    </location>
</feature>
<dbReference type="InterPro" id="IPR018392">
    <property type="entry name" value="LysM"/>
</dbReference>
<gene>
    <name evidence="6" type="ORF">FHR84_002464</name>
</gene>
<proteinExistence type="inferred from homology"/>
<dbReference type="RefSeq" id="WP_179535571.1">
    <property type="nucleotide sequence ID" value="NZ_JACBYW010000004.1"/>
</dbReference>
<dbReference type="Proteomes" id="UP000548304">
    <property type="component" value="Unassembled WGS sequence"/>
</dbReference>
<dbReference type="Gene3D" id="3.10.350.10">
    <property type="entry name" value="LysM domain"/>
    <property type="match status" value="1"/>
</dbReference>
<dbReference type="InterPro" id="IPR023346">
    <property type="entry name" value="Lysozyme-like_dom_sf"/>
</dbReference>
<dbReference type="SMART" id="SM00257">
    <property type="entry name" value="LysM"/>
    <property type="match status" value="1"/>
</dbReference>
<feature type="chain" id="PRO_5033017877" evidence="4">
    <location>
        <begin position="41"/>
        <end position="223"/>
    </location>
</feature>
<feature type="region of interest" description="Disordered" evidence="3">
    <location>
        <begin position="112"/>
        <end position="187"/>
    </location>
</feature>
<evidence type="ECO:0000256" key="4">
    <source>
        <dbReference type="SAM" id="SignalP"/>
    </source>
</evidence>
<dbReference type="CDD" id="cd13925">
    <property type="entry name" value="RPF"/>
    <property type="match status" value="1"/>
</dbReference>
<dbReference type="SUPFAM" id="SSF54106">
    <property type="entry name" value="LysM domain"/>
    <property type="match status" value="1"/>
</dbReference>
<dbReference type="EMBL" id="JACBYW010000004">
    <property type="protein sequence ID" value="NYH79130.1"/>
    <property type="molecule type" value="Genomic_DNA"/>
</dbReference>
<dbReference type="PANTHER" id="PTHR34700:SF4">
    <property type="entry name" value="PHAGE-LIKE ELEMENT PBSX PROTEIN XKDP"/>
    <property type="match status" value="1"/>
</dbReference>
<keyword evidence="7" id="KW-1185">Reference proteome</keyword>
<sequence>MARYKGKHRKSSNFTRNAARVAIAGAVVATPLAVATPASAADWDELAQCESSGDWQINTGNGFYGGLQFTPSTWSAFGGDQYASNAHKASRSEQIAVAKKVLAAQGPGAWPGCTAKTNWVNGSTSGTGSVSGSSSSQSETTTSSQPSQQSDSGEQEARASQQSTSSQESSVRSNGADYTVESGDTLSGIGNQFGVNYQDIFERNNDVLDSPDLIFPGQQLDIR</sequence>
<evidence type="ECO:0000256" key="2">
    <source>
        <dbReference type="ARBA" id="ARBA00022801"/>
    </source>
</evidence>
<protein>
    <submittedName>
        <fullName evidence="6">LysM repeat protein</fullName>
    </submittedName>
</protein>
<dbReference type="PANTHER" id="PTHR34700">
    <property type="entry name" value="POTASSIUM BINDING PROTEIN KBP"/>
    <property type="match status" value="1"/>
</dbReference>
<dbReference type="InterPro" id="IPR052196">
    <property type="entry name" value="Bact_Kbp"/>
</dbReference>
<dbReference type="PROSITE" id="PS51782">
    <property type="entry name" value="LYSM"/>
    <property type="match status" value="1"/>
</dbReference>
<comment type="caution">
    <text evidence="6">The sequence shown here is derived from an EMBL/GenBank/DDBJ whole genome shotgun (WGS) entry which is preliminary data.</text>
</comment>
<organism evidence="6 7">
    <name type="scientific">Actinopolyspora biskrensis</name>
    <dbReference type="NCBI Taxonomy" id="1470178"/>
    <lineage>
        <taxon>Bacteria</taxon>
        <taxon>Bacillati</taxon>
        <taxon>Actinomycetota</taxon>
        <taxon>Actinomycetes</taxon>
        <taxon>Actinopolysporales</taxon>
        <taxon>Actinopolysporaceae</taxon>
        <taxon>Actinopolyspora</taxon>
    </lineage>
</organism>
<evidence type="ECO:0000313" key="6">
    <source>
        <dbReference type="EMBL" id="NYH79130.1"/>
    </source>
</evidence>
<evidence type="ECO:0000256" key="1">
    <source>
        <dbReference type="ARBA" id="ARBA00010830"/>
    </source>
</evidence>
<dbReference type="CDD" id="cd00118">
    <property type="entry name" value="LysM"/>
    <property type="match status" value="1"/>
</dbReference>
<keyword evidence="4" id="KW-0732">Signal</keyword>
<dbReference type="Gene3D" id="1.10.530.10">
    <property type="match status" value="1"/>
</dbReference>
<name>A0A852YYP4_9ACTN</name>
<feature type="compositionally biased region" description="Low complexity" evidence="3">
    <location>
        <begin position="122"/>
        <end position="173"/>
    </location>
</feature>
<feature type="signal peptide" evidence="4">
    <location>
        <begin position="1"/>
        <end position="40"/>
    </location>
</feature>
<dbReference type="SUPFAM" id="SSF53955">
    <property type="entry name" value="Lysozyme-like"/>
    <property type="match status" value="1"/>
</dbReference>
<keyword evidence="2" id="KW-0378">Hydrolase</keyword>